<dbReference type="RefSeq" id="WP_072603649.1">
    <property type="nucleotide sequence ID" value="NZ_CP018171.1"/>
</dbReference>
<dbReference type="STRING" id="1670800.BSQ44_10185"/>
<name>A0A1L3SQJ8_9HYPH</name>
<keyword evidence="4" id="KW-1185">Reference proteome</keyword>
<feature type="chain" id="PRO_5012860259" description="DUF6692 domain-containing protein" evidence="1">
    <location>
        <begin position="30"/>
        <end position="178"/>
    </location>
</feature>
<accession>A0A1L3SQJ8</accession>
<dbReference type="EMBL" id="CP018171">
    <property type="protein sequence ID" value="APH71693.1"/>
    <property type="molecule type" value="Genomic_DNA"/>
</dbReference>
<proteinExistence type="predicted"/>
<dbReference type="Proteomes" id="UP000182840">
    <property type="component" value="Chromosome"/>
</dbReference>
<dbReference type="Pfam" id="PF20402">
    <property type="entry name" value="DUF6692"/>
    <property type="match status" value="1"/>
</dbReference>
<feature type="signal peptide" evidence="1">
    <location>
        <begin position="1"/>
        <end position="29"/>
    </location>
</feature>
<evidence type="ECO:0000256" key="1">
    <source>
        <dbReference type="SAM" id="SignalP"/>
    </source>
</evidence>
<keyword evidence="1" id="KW-0732">Signal</keyword>
<evidence type="ECO:0000313" key="3">
    <source>
        <dbReference type="EMBL" id="APH71693.1"/>
    </source>
</evidence>
<sequence length="178" mass="18382">MMRIRNLLSGSAAALALVALLSGCSDANAQDDELDQGRGSAVARILPAAEVLEGAHIPTLDPARMNDAEIAEVLGAGPTCLFRYTSSSRPIVAIDDGPAGEGDAVIKLNGDLVLLRAETADASIVLAAEPIRMTLAPLEGADDGQREATAIFEIGDSLRAGYRGYYDCVETPVAAGNS</sequence>
<dbReference type="InterPro" id="IPR046514">
    <property type="entry name" value="DUF6692"/>
</dbReference>
<evidence type="ECO:0000259" key="2">
    <source>
        <dbReference type="Pfam" id="PF20402"/>
    </source>
</evidence>
<dbReference type="OrthoDB" id="7376067at2"/>
<organism evidence="3 4">
    <name type="scientific">Aquibium oceanicum</name>
    <dbReference type="NCBI Taxonomy" id="1670800"/>
    <lineage>
        <taxon>Bacteria</taxon>
        <taxon>Pseudomonadati</taxon>
        <taxon>Pseudomonadota</taxon>
        <taxon>Alphaproteobacteria</taxon>
        <taxon>Hyphomicrobiales</taxon>
        <taxon>Phyllobacteriaceae</taxon>
        <taxon>Aquibium</taxon>
    </lineage>
</organism>
<gene>
    <name evidence="3" type="ORF">BSQ44_10185</name>
</gene>
<reference evidence="4" key="1">
    <citation type="submission" date="2016-11" db="EMBL/GenBank/DDBJ databases">
        <title>Mesorhizobium oceanicum sp. nov., isolated from deep seawater in South China Sea.</title>
        <authorList>
            <person name="Fu G.-Y."/>
        </authorList>
    </citation>
    <scope>NUCLEOTIDE SEQUENCE [LARGE SCALE GENOMIC DNA]</scope>
    <source>
        <strain evidence="4">B7</strain>
    </source>
</reference>
<dbReference type="KEGG" id="meso:BSQ44_10185"/>
<protein>
    <recommendedName>
        <fullName evidence="2">DUF6692 domain-containing protein</fullName>
    </recommendedName>
</protein>
<evidence type="ECO:0000313" key="4">
    <source>
        <dbReference type="Proteomes" id="UP000182840"/>
    </source>
</evidence>
<dbReference type="PROSITE" id="PS51257">
    <property type="entry name" value="PROKAR_LIPOPROTEIN"/>
    <property type="match status" value="1"/>
</dbReference>
<feature type="domain" description="DUF6692" evidence="2">
    <location>
        <begin position="13"/>
        <end position="166"/>
    </location>
</feature>
<dbReference type="AlphaFoldDB" id="A0A1L3SQJ8"/>